<dbReference type="Proteomes" id="UP001363622">
    <property type="component" value="Unassembled WGS sequence"/>
</dbReference>
<name>A0ABR1KNC6_9PEZI</name>
<evidence type="ECO:0000313" key="2">
    <source>
        <dbReference type="EMBL" id="KAK7517974.1"/>
    </source>
</evidence>
<dbReference type="EMBL" id="JBBPHU010000005">
    <property type="protein sequence ID" value="KAK7517974.1"/>
    <property type="molecule type" value="Genomic_DNA"/>
</dbReference>
<keyword evidence="3" id="KW-1185">Reference proteome</keyword>
<feature type="transmembrane region" description="Helical" evidence="1">
    <location>
        <begin position="138"/>
        <end position="156"/>
    </location>
</feature>
<organism evidence="2 3">
    <name type="scientific">Phyllosticta citriasiana</name>
    <dbReference type="NCBI Taxonomy" id="595635"/>
    <lineage>
        <taxon>Eukaryota</taxon>
        <taxon>Fungi</taxon>
        <taxon>Dikarya</taxon>
        <taxon>Ascomycota</taxon>
        <taxon>Pezizomycotina</taxon>
        <taxon>Dothideomycetes</taxon>
        <taxon>Dothideomycetes incertae sedis</taxon>
        <taxon>Botryosphaeriales</taxon>
        <taxon>Phyllostictaceae</taxon>
        <taxon>Phyllosticta</taxon>
    </lineage>
</organism>
<reference evidence="2 3" key="1">
    <citation type="submission" date="2024-04" db="EMBL/GenBank/DDBJ databases">
        <title>Phyllosticta paracitricarpa is synonymous to the EU quarantine fungus P. citricarpa based on phylogenomic analyses.</title>
        <authorList>
            <consortium name="Lawrence Berkeley National Laboratory"/>
            <person name="Van Ingen-Buijs V.A."/>
            <person name="Van Westerhoven A.C."/>
            <person name="Haridas S."/>
            <person name="Skiadas P."/>
            <person name="Martin F."/>
            <person name="Groenewald J.Z."/>
            <person name="Crous P.W."/>
            <person name="Seidl M.F."/>
        </authorList>
    </citation>
    <scope>NUCLEOTIDE SEQUENCE [LARGE SCALE GENOMIC DNA]</scope>
    <source>
        <strain evidence="2 3">CBS 123371</strain>
    </source>
</reference>
<accession>A0ABR1KNC6</accession>
<comment type="caution">
    <text evidence="2">The sequence shown here is derived from an EMBL/GenBank/DDBJ whole genome shotgun (WGS) entry which is preliminary data.</text>
</comment>
<keyword evidence="1" id="KW-1133">Transmembrane helix</keyword>
<protein>
    <submittedName>
        <fullName evidence="2">Uncharacterized protein</fullName>
    </submittedName>
</protein>
<keyword evidence="1" id="KW-0812">Transmembrane</keyword>
<sequence>MTTACLHAWKQRNDRAGRQTDRQTSTLPNVMTLRRGFRRCNRTAVGSCHLARSSRRNHMNGLHSFTLPTVERSSFPRGRGTVCMQVSTRHQPESVQEQGRWSGLGLVGCIDGPTWMSVRRTPLPSLSLAPSCGAHHDAQSLFFFFFFYFFFFRLAWPIKGN</sequence>
<keyword evidence="1" id="KW-0472">Membrane</keyword>
<evidence type="ECO:0000313" key="3">
    <source>
        <dbReference type="Proteomes" id="UP001363622"/>
    </source>
</evidence>
<gene>
    <name evidence="2" type="ORF">IWZ03DRAFT_185410</name>
</gene>
<evidence type="ECO:0000256" key="1">
    <source>
        <dbReference type="SAM" id="Phobius"/>
    </source>
</evidence>
<proteinExistence type="predicted"/>